<dbReference type="PANTHER" id="PTHR21240:SF28">
    <property type="entry name" value="ISO-OROTATE DECARBOXYLASE (EUROFUNG)"/>
    <property type="match status" value="1"/>
</dbReference>
<evidence type="ECO:0000313" key="3">
    <source>
        <dbReference type="EMBL" id="HIR57068.1"/>
    </source>
</evidence>
<dbReference type="GO" id="GO:0019748">
    <property type="term" value="P:secondary metabolic process"/>
    <property type="evidence" value="ECO:0007669"/>
    <property type="project" value="TreeGrafter"/>
</dbReference>
<dbReference type="GO" id="GO:0016831">
    <property type="term" value="F:carboxy-lyase activity"/>
    <property type="evidence" value="ECO:0007669"/>
    <property type="project" value="InterPro"/>
</dbReference>
<feature type="domain" description="Amidohydrolase-related" evidence="2">
    <location>
        <begin position="5"/>
        <end position="262"/>
    </location>
</feature>
<reference evidence="3" key="2">
    <citation type="journal article" date="2021" name="PeerJ">
        <title>Extensive microbial diversity within the chicken gut microbiome revealed by metagenomics and culture.</title>
        <authorList>
            <person name="Gilroy R."/>
            <person name="Ravi A."/>
            <person name="Getino M."/>
            <person name="Pursley I."/>
            <person name="Horton D.L."/>
            <person name="Alikhan N.F."/>
            <person name="Baker D."/>
            <person name="Gharbi K."/>
            <person name="Hall N."/>
            <person name="Watson M."/>
            <person name="Adriaenssens E.M."/>
            <person name="Foster-Nyarko E."/>
            <person name="Jarju S."/>
            <person name="Secka A."/>
            <person name="Antonio M."/>
            <person name="Oren A."/>
            <person name="Chaudhuri R.R."/>
            <person name="La Ragione R."/>
            <person name="Hildebrand F."/>
            <person name="Pallen M.J."/>
        </authorList>
    </citation>
    <scope>NUCLEOTIDE SEQUENCE</scope>
    <source>
        <strain evidence="3">ChiSjej1B19-7085</strain>
    </source>
</reference>
<dbReference type="Gene3D" id="3.20.20.140">
    <property type="entry name" value="Metal-dependent hydrolases"/>
    <property type="match status" value="1"/>
</dbReference>
<sequence>MSKIIDFHAHIYPQKIVEKATESVGNFYGISMGHDGSVETLLKSGEKASVDAYVVHSVATVPHQVESINNFIAQSCTEHPGKLIGFGTLHPEMENPEMEMDRCISLGLRGIKLHPDFQKFNMDDPKMGPVYRAAAQKGLPILMHCGDYRYDYSHPRRLAAVLDNFPELTIIAAHFGGWSVFDLAVEYLLHRNCYLDTSSAIFMLGRQRTKELIQLYGADRILWGTDFPMGDHTDELEAFQSFGLSKEDAEKILYKNAEKILQISV</sequence>
<dbReference type="GO" id="GO:0016787">
    <property type="term" value="F:hydrolase activity"/>
    <property type="evidence" value="ECO:0007669"/>
    <property type="project" value="InterPro"/>
</dbReference>
<keyword evidence="1" id="KW-0456">Lyase</keyword>
<accession>A0A9D1J1A0</accession>
<dbReference type="Proteomes" id="UP000886785">
    <property type="component" value="Unassembled WGS sequence"/>
</dbReference>
<dbReference type="SUPFAM" id="SSF51556">
    <property type="entry name" value="Metallo-dependent hydrolases"/>
    <property type="match status" value="1"/>
</dbReference>
<comment type="caution">
    <text evidence="3">The sequence shown here is derived from an EMBL/GenBank/DDBJ whole genome shotgun (WGS) entry which is preliminary data.</text>
</comment>
<evidence type="ECO:0000256" key="1">
    <source>
        <dbReference type="ARBA" id="ARBA00023239"/>
    </source>
</evidence>
<dbReference type="PANTHER" id="PTHR21240">
    <property type="entry name" value="2-AMINO-3-CARBOXYLMUCONATE-6-SEMIALDEHYDE DECARBOXYLASE"/>
    <property type="match status" value="1"/>
</dbReference>
<name>A0A9D1J1A0_9FIRM</name>
<dbReference type="InterPro" id="IPR032466">
    <property type="entry name" value="Metal_Hydrolase"/>
</dbReference>
<dbReference type="EMBL" id="DVHF01000061">
    <property type="protein sequence ID" value="HIR57068.1"/>
    <property type="molecule type" value="Genomic_DNA"/>
</dbReference>
<dbReference type="InterPro" id="IPR032465">
    <property type="entry name" value="ACMSD"/>
</dbReference>
<gene>
    <name evidence="3" type="ORF">IAA54_05315</name>
</gene>
<dbReference type="CDD" id="cd01292">
    <property type="entry name" value="metallo-dependent_hydrolases"/>
    <property type="match status" value="1"/>
</dbReference>
<evidence type="ECO:0000259" key="2">
    <source>
        <dbReference type="Pfam" id="PF04909"/>
    </source>
</evidence>
<dbReference type="Pfam" id="PF04909">
    <property type="entry name" value="Amidohydro_2"/>
    <property type="match status" value="1"/>
</dbReference>
<reference evidence="3" key="1">
    <citation type="submission" date="2020-10" db="EMBL/GenBank/DDBJ databases">
        <authorList>
            <person name="Gilroy R."/>
        </authorList>
    </citation>
    <scope>NUCLEOTIDE SEQUENCE</scope>
    <source>
        <strain evidence="3">ChiSjej1B19-7085</strain>
    </source>
</reference>
<protein>
    <submittedName>
        <fullName evidence="3">Amidohydrolase family protein</fullName>
    </submittedName>
</protein>
<dbReference type="AlphaFoldDB" id="A0A9D1J1A0"/>
<organism evidence="3 4">
    <name type="scientific">Candidatus Gallacutalibacter pullicola</name>
    <dbReference type="NCBI Taxonomy" id="2840830"/>
    <lineage>
        <taxon>Bacteria</taxon>
        <taxon>Bacillati</taxon>
        <taxon>Bacillota</taxon>
        <taxon>Clostridia</taxon>
        <taxon>Eubacteriales</taxon>
        <taxon>Candidatus Gallacutalibacter</taxon>
    </lineage>
</organism>
<dbReference type="InterPro" id="IPR006680">
    <property type="entry name" value="Amidohydro-rel"/>
</dbReference>
<proteinExistence type="predicted"/>
<dbReference type="GO" id="GO:0005737">
    <property type="term" value="C:cytoplasm"/>
    <property type="evidence" value="ECO:0007669"/>
    <property type="project" value="TreeGrafter"/>
</dbReference>
<evidence type="ECO:0000313" key="4">
    <source>
        <dbReference type="Proteomes" id="UP000886785"/>
    </source>
</evidence>